<feature type="region of interest" description="Disordered" evidence="1">
    <location>
        <begin position="1"/>
        <end position="22"/>
    </location>
</feature>
<gene>
    <name evidence="2" type="ORF">CASFOL_004931</name>
</gene>
<dbReference type="EMBL" id="JAVIJP010000006">
    <property type="protein sequence ID" value="KAL3651929.1"/>
    <property type="molecule type" value="Genomic_DNA"/>
</dbReference>
<name>A0ABD3ECJ9_9LAMI</name>
<evidence type="ECO:0000313" key="3">
    <source>
        <dbReference type="Proteomes" id="UP001632038"/>
    </source>
</evidence>
<evidence type="ECO:0000313" key="2">
    <source>
        <dbReference type="EMBL" id="KAL3651929.1"/>
    </source>
</evidence>
<organism evidence="2 3">
    <name type="scientific">Castilleja foliolosa</name>
    <dbReference type="NCBI Taxonomy" id="1961234"/>
    <lineage>
        <taxon>Eukaryota</taxon>
        <taxon>Viridiplantae</taxon>
        <taxon>Streptophyta</taxon>
        <taxon>Embryophyta</taxon>
        <taxon>Tracheophyta</taxon>
        <taxon>Spermatophyta</taxon>
        <taxon>Magnoliopsida</taxon>
        <taxon>eudicotyledons</taxon>
        <taxon>Gunneridae</taxon>
        <taxon>Pentapetalae</taxon>
        <taxon>asterids</taxon>
        <taxon>lamiids</taxon>
        <taxon>Lamiales</taxon>
        <taxon>Orobanchaceae</taxon>
        <taxon>Pedicularideae</taxon>
        <taxon>Castillejinae</taxon>
        <taxon>Castilleja</taxon>
    </lineage>
</organism>
<dbReference type="AlphaFoldDB" id="A0ABD3ECJ9"/>
<keyword evidence="3" id="KW-1185">Reference proteome</keyword>
<protein>
    <recommendedName>
        <fullName evidence="4">MHC class I antigen</fullName>
    </recommendedName>
</protein>
<accession>A0ABD3ECJ9</accession>
<dbReference type="Proteomes" id="UP001632038">
    <property type="component" value="Unassembled WGS sequence"/>
</dbReference>
<evidence type="ECO:0008006" key="4">
    <source>
        <dbReference type="Google" id="ProtNLM"/>
    </source>
</evidence>
<comment type="caution">
    <text evidence="2">The sequence shown here is derived from an EMBL/GenBank/DDBJ whole genome shotgun (WGS) entry which is preliminary data.</text>
</comment>
<reference evidence="3" key="1">
    <citation type="journal article" date="2024" name="IScience">
        <title>Strigolactones Initiate the Formation of Haustorium-like Structures in Castilleja.</title>
        <authorList>
            <person name="Buerger M."/>
            <person name="Peterson D."/>
            <person name="Chory J."/>
        </authorList>
    </citation>
    <scope>NUCLEOTIDE SEQUENCE [LARGE SCALE GENOMIC DNA]</scope>
</reference>
<sequence length="43" mass="4922">MNGRQLQPMDGGTGYEPAEGNWVDQGDRWQASEDLGRTRFYEC</sequence>
<proteinExistence type="predicted"/>
<evidence type="ECO:0000256" key="1">
    <source>
        <dbReference type="SAM" id="MobiDB-lite"/>
    </source>
</evidence>